<reference evidence="2 3" key="1">
    <citation type="submission" date="2011-12" db="EMBL/GenBank/DDBJ databases">
        <title>The Genome Sequence of Prevotella micans F0438.</title>
        <authorList>
            <consortium name="The Broad Institute Genome Sequencing Platform"/>
            <person name="Earl A."/>
            <person name="Ward D."/>
            <person name="Feldgarden M."/>
            <person name="Gevers D."/>
            <person name="Izard J."/>
            <person name="Baranova O.V."/>
            <person name="Blanton J.M."/>
            <person name="Wade W.G."/>
            <person name="Dewhirst F.E."/>
            <person name="Young S.K."/>
            <person name="Zeng Q."/>
            <person name="Gargeya S."/>
            <person name="Fitzgerald M."/>
            <person name="Haas B."/>
            <person name="Abouelleil A."/>
            <person name="Alvarado L."/>
            <person name="Arachchi H.M."/>
            <person name="Berlin A."/>
            <person name="Chapman S.B."/>
            <person name="Gearin G."/>
            <person name="Goldberg J."/>
            <person name="Griggs A."/>
            <person name="Gujja S."/>
            <person name="Hansen M."/>
            <person name="Heiman D."/>
            <person name="Howarth C."/>
            <person name="Larimer J."/>
            <person name="Lui A."/>
            <person name="MacDonald P.J.P."/>
            <person name="McCowen C."/>
            <person name="Montmayeur A."/>
            <person name="Murphy C."/>
            <person name="Neiman D."/>
            <person name="Pearson M."/>
            <person name="Priest M."/>
            <person name="Roberts A."/>
            <person name="Saif S."/>
            <person name="Shea T."/>
            <person name="Sisk P."/>
            <person name="Stolte C."/>
            <person name="Sykes S."/>
            <person name="Wortman J."/>
            <person name="Nusbaum C."/>
            <person name="Birren B."/>
        </authorList>
    </citation>
    <scope>NUCLEOTIDE SEQUENCE [LARGE SCALE GENOMIC DNA]</scope>
    <source>
        <strain evidence="2 3">F0438</strain>
    </source>
</reference>
<feature type="chain" id="PRO_5003552809" evidence="1">
    <location>
        <begin position="25"/>
        <end position="151"/>
    </location>
</feature>
<name>H1Q0J9_9BACT</name>
<gene>
    <name evidence="2" type="ORF">HMPREF9140_00437</name>
</gene>
<feature type="signal peptide" evidence="1">
    <location>
        <begin position="1"/>
        <end position="24"/>
    </location>
</feature>
<evidence type="ECO:0000313" key="2">
    <source>
        <dbReference type="EMBL" id="EHO73515.1"/>
    </source>
</evidence>
<dbReference type="AlphaFoldDB" id="H1Q0J9"/>
<protein>
    <submittedName>
        <fullName evidence="2">Uncharacterized protein</fullName>
    </submittedName>
</protein>
<evidence type="ECO:0000313" key="3">
    <source>
        <dbReference type="Proteomes" id="UP000016023"/>
    </source>
</evidence>
<comment type="caution">
    <text evidence="2">The sequence shown here is derived from an EMBL/GenBank/DDBJ whole genome shotgun (WGS) entry which is preliminary data.</text>
</comment>
<keyword evidence="1" id="KW-0732">Signal</keyword>
<dbReference type="Proteomes" id="UP000016023">
    <property type="component" value="Unassembled WGS sequence"/>
</dbReference>
<accession>H1Q0J9</accession>
<organism evidence="2 3">
    <name type="scientific">Prevotella micans F0438</name>
    <dbReference type="NCBI Taxonomy" id="883158"/>
    <lineage>
        <taxon>Bacteria</taxon>
        <taxon>Pseudomonadati</taxon>
        <taxon>Bacteroidota</taxon>
        <taxon>Bacteroidia</taxon>
        <taxon>Bacteroidales</taxon>
        <taxon>Prevotellaceae</taxon>
        <taxon>Prevotella</taxon>
    </lineage>
</organism>
<proteinExistence type="predicted"/>
<evidence type="ECO:0000256" key="1">
    <source>
        <dbReference type="SAM" id="SignalP"/>
    </source>
</evidence>
<dbReference type="PATRIC" id="fig|883158.3.peg.447"/>
<dbReference type="RefSeq" id="WP_006951430.1">
    <property type="nucleotide sequence ID" value="NZ_JH594521.1"/>
</dbReference>
<sequence>MKSRKIFGLIAFSVLLLTSCSTTTVVPGFERTIFIDYSLFRANGIEVSDTEVPDGRTPLGQLSEIVRFSRTYKSKKISLSGNSNDDIVVPTSKTIITTDGNIDIDIDIRDVAAKIAAIVKDRDGRGIAKMNVSVTDAQSQPVFYVSGIIYK</sequence>
<keyword evidence="3" id="KW-1185">Reference proteome</keyword>
<dbReference type="HOGENOM" id="CLU_1729730_0_0_10"/>
<dbReference type="EMBL" id="AGWK01000016">
    <property type="protein sequence ID" value="EHO73515.1"/>
    <property type="molecule type" value="Genomic_DNA"/>
</dbReference>
<dbReference type="PROSITE" id="PS51257">
    <property type="entry name" value="PROKAR_LIPOPROTEIN"/>
    <property type="match status" value="1"/>
</dbReference>